<evidence type="ECO:0000313" key="7">
    <source>
        <dbReference type="EMBL" id="KAG2171345.1"/>
    </source>
</evidence>
<evidence type="ECO:0000256" key="1">
    <source>
        <dbReference type="ARBA" id="ARBA00001971"/>
    </source>
</evidence>
<reference evidence="7" key="1">
    <citation type="submission" date="2020-12" db="EMBL/GenBank/DDBJ databases">
        <title>Metabolic potential, ecology and presence of endohyphal bacteria is reflected in genomic diversity of Mucoromycotina.</title>
        <authorList>
            <person name="Muszewska A."/>
            <person name="Okrasinska A."/>
            <person name="Steczkiewicz K."/>
            <person name="Drgas O."/>
            <person name="Orlowska M."/>
            <person name="Perlinska-Lenart U."/>
            <person name="Aleksandrzak-Piekarczyk T."/>
            <person name="Szatraj K."/>
            <person name="Zielenkiewicz U."/>
            <person name="Pilsyk S."/>
            <person name="Malc E."/>
            <person name="Mieczkowski P."/>
            <person name="Kruszewska J.S."/>
            <person name="Biernat P."/>
            <person name="Pawlowska J."/>
        </authorList>
    </citation>
    <scope>NUCLEOTIDE SEQUENCE</scope>
    <source>
        <strain evidence="7">WA0000067209</strain>
    </source>
</reference>
<dbReference type="GO" id="GO:0004497">
    <property type="term" value="F:monooxygenase activity"/>
    <property type="evidence" value="ECO:0007669"/>
    <property type="project" value="UniProtKB-KW"/>
</dbReference>
<organism evidence="7 8">
    <name type="scientific">Mortierella isabellina</name>
    <name type="common">Filamentous fungus</name>
    <name type="synonym">Umbelopsis isabellina</name>
    <dbReference type="NCBI Taxonomy" id="91625"/>
    <lineage>
        <taxon>Eukaryota</taxon>
        <taxon>Fungi</taxon>
        <taxon>Fungi incertae sedis</taxon>
        <taxon>Mucoromycota</taxon>
        <taxon>Mucoromycotina</taxon>
        <taxon>Umbelopsidomycetes</taxon>
        <taxon>Umbelopsidales</taxon>
        <taxon>Umbelopsidaceae</taxon>
        <taxon>Umbelopsis</taxon>
    </lineage>
</organism>
<evidence type="ECO:0000313" key="8">
    <source>
        <dbReference type="Proteomes" id="UP000654370"/>
    </source>
</evidence>
<accession>A0A8H7PCI3</accession>
<feature type="binding site" description="axial binding residue" evidence="5">
    <location>
        <position position="137"/>
    </location>
    <ligand>
        <name>heme</name>
        <dbReference type="ChEBI" id="CHEBI:30413"/>
    </ligand>
    <ligandPart>
        <name>Fe</name>
        <dbReference type="ChEBI" id="CHEBI:18248"/>
    </ligandPart>
</feature>
<evidence type="ECO:0000256" key="4">
    <source>
        <dbReference type="ARBA" id="ARBA00023004"/>
    </source>
</evidence>
<protein>
    <recommendedName>
        <fullName evidence="9">Cytochrome P450</fullName>
    </recommendedName>
</protein>
<dbReference type="PRINTS" id="PR00385">
    <property type="entry name" value="P450"/>
</dbReference>
<keyword evidence="6" id="KW-0560">Oxidoreductase</keyword>
<comment type="similarity">
    <text evidence="2 6">Belongs to the cytochrome P450 family.</text>
</comment>
<dbReference type="Pfam" id="PF00067">
    <property type="entry name" value="p450"/>
    <property type="match status" value="1"/>
</dbReference>
<dbReference type="InterPro" id="IPR002403">
    <property type="entry name" value="Cyt_P450_E_grp-IV"/>
</dbReference>
<keyword evidence="6" id="KW-0503">Monooxygenase</keyword>
<comment type="caution">
    <text evidence="7">The sequence shown here is derived from an EMBL/GenBank/DDBJ whole genome shotgun (WGS) entry which is preliminary data.</text>
</comment>
<keyword evidence="3 5" id="KW-0479">Metal-binding</keyword>
<evidence type="ECO:0000256" key="3">
    <source>
        <dbReference type="ARBA" id="ARBA00022723"/>
    </source>
</evidence>
<dbReference type="PANTHER" id="PTHR24305">
    <property type="entry name" value="CYTOCHROME P450"/>
    <property type="match status" value="1"/>
</dbReference>
<keyword evidence="8" id="KW-1185">Reference proteome</keyword>
<dbReference type="EMBL" id="JAEPQZ010000022">
    <property type="protein sequence ID" value="KAG2171345.1"/>
    <property type="molecule type" value="Genomic_DNA"/>
</dbReference>
<dbReference type="GO" id="GO:0005506">
    <property type="term" value="F:iron ion binding"/>
    <property type="evidence" value="ECO:0007669"/>
    <property type="project" value="InterPro"/>
</dbReference>
<evidence type="ECO:0000256" key="2">
    <source>
        <dbReference type="ARBA" id="ARBA00010617"/>
    </source>
</evidence>
<dbReference type="InterPro" id="IPR017972">
    <property type="entry name" value="Cyt_P450_CS"/>
</dbReference>
<dbReference type="InterPro" id="IPR036396">
    <property type="entry name" value="Cyt_P450_sf"/>
</dbReference>
<evidence type="ECO:0000256" key="5">
    <source>
        <dbReference type="PIRSR" id="PIRSR602403-1"/>
    </source>
</evidence>
<gene>
    <name evidence="7" type="ORF">INT43_002967</name>
</gene>
<keyword evidence="4 5" id="KW-0408">Iron</keyword>
<evidence type="ECO:0008006" key="9">
    <source>
        <dbReference type="Google" id="ProtNLM"/>
    </source>
</evidence>
<dbReference type="PROSITE" id="PS00086">
    <property type="entry name" value="CYTOCHROME_P450"/>
    <property type="match status" value="1"/>
</dbReference>
<dbReference type="GO" id="GO:0020037">
    <property type="term" value="F:heme binding"/>
    <property type="evidence" value="ECO:0007669"/>
    <property type="project" value="InterPro"/>
</dbReference>
<sequence>MIAKHSHVQESLHAEVDAVLGNPEARKHMTEAEIFAKLQDDLFAQFPYATAVVNETQRMHPIAPFVGMEAIHDTILDGYVIPKGTTIMGMSRVASMNHCPTPDPFQFKPERWIECTVTQRRQQERLDWSFGGGSRVCPGRHLANLEIVSAVVLVLSLYNLKELVRAPSSSPVAECASFLFPTFPIVTQGISFTSTINNVYVRYIPRA</sequence>
<comment type="cofactor">
    <cofactor evidence="1 5">
        <name>heme</name>
        <dbReference type="ChEBI" id="CHEBI:30413"/>
    </cofactor>
</comment>
<dbReference type="SUPFAM" id="SSF48264">
    <property type="entry name" value="Cytochrome P450"/>
    <property type="match status" value="1"/>
</dbReference>
<dbReference type="Gene3D" id="1.10.630.10">
    <property type="entry name" value="Cytochrome P450"/>
    <property type="match status" value="1"/>
</dbReference>
<name>A0A8H7PCI3_MORIS</name>
<evidence type="ECO:0000256" key="6">
    <source>
        <dbReference type="RuleBase" id="RU000461"/>
    </source>
</evidence>
<dbReference type="InterPro" id="IPR050121">
    <property type="entry name" value="Cytochrome_P450_monoxygenase"/>
</dbReference>
<dbReference type="PANTHER" id="PTHR24305:SF166">
    <property type="entry name" value="CYTOCHROME P450 12A4, MITOCHONDRIAL-RELATED"/>
    <property type="match status" value="1"/>
</dbReference>
<dbReference type="PRINTS" id="PR00465">
    <property type="entry name" value="EP450IV"/>
</dbReference>
<dbReference type="OrthoDB" id="1470350at2759"/>
<keyword evidence="5 6" id="KW-0349">Heme</keyword>
<dbReference type="GO" id="GO:0016705">
    <property type="term" value="F:oxidoreductase activity, acting on paired donors, with incorporation or reduction of molecular oxygen"/>
    <property type="evidence" value="ECO:0007669"/>
    <property type="project" value="InterPro"/>
</dbReference>
<dbReference type="Proteomes" id="UP000654370">
    <property type="component" value="Unassembled WGS sequence"/>
</dbReference>
<dbReference type="InterPro" id="IPR001128">
    <property type="entry name" value="Cyt_P450"/>
</dbReference>
<dbReference type="AlphaFoldDB" id="A0A8H7PCI3"/>
<proteinExistence type="inferred from homology"/>